<dbReference type="InterPro" id="IPR051870">
    <property type="entry name" value="Elongin-A_domain"/>
</dbReference>
<evidence type="ECO:0000313" key="3">
    <source>
        <dbReference type="Proteomes" id="UP000028045"/>
    </source>
</evidence>
<dbReference type="PANTHER" id="PTHR15141">
    <property type="entry name" value="TRANSCRIPTION ELONGATION FACTOR B POLYPEPTIDE 3"/>
    <property type="match status" value="1"/>
</dbReference>
<feature type="region of interest" description="Disordered" evidence="1">
    <location>
        <begin position="195"/>
        <end position="422"/>
    </location>
</feature>
<name>A0A084AT42_STACB</name>
<evidence type="ECO:0008006" key="4">
    <source>
        <dbReference type="Google" id="ProtNLM"/>
    </source>
</evidence>
<gene>
    <name evidence="2" type="ORF">S7711_01243</name>
</gene>
<sequence length="422" mass="46988">MPVKSLLELAVATCIKNIRELESVGDYLPYQTVKDILLKVDNAPQLRQIEINSPQIEGETGEIWLKIIERDFPMELKANYYKPSNPKKWYKVWEKYKHDHDAALEESERKLKNALAGLREDKEKNTSKIVHNKKYLPRESGKKRGWGRDPNTSTLNFNSGSRTKLSNGASVMRKVRREVKEIATIHGVLARSIKGPAQRTQLRSAPPAMVNDHRRAAQPVYRPLPKISEPSVAVAKHEERATFISDSEDDDDDNNNDDEPNEQFDEDEELSDQRPKKTARVAKDQDPRIRKAAPAYSGHARPPAHTSTSSSPHKILGGGLRKGSGLLSNSYKPSVPKPKVEGSVLKSTPASSSNINNKPKPAPIEEPPRRPAHQLPKVQSSPPASSAGSSLPTPQPSSLSVSEAPNRKRKPANVFVKRKRPA</sequence>
<feature type="region of interest" description="Disordered" evidence="1">
    <location>
        <begin position="138"/>
        <end position="170"/>
    </location>
</feature>
<proteinExistence type="predicted"/>
<evidence type="ECO:0000313" key="2">
    <source>
        <dbReference type="EMBL" id="KEY68471.1"/>
    </source>
</evidence>
<keyword evidence="3" id="KW-1185">Reference proteome</keyword>
<dbReference type="GO" id="GO:0070449">
    <property type="term" value="C:elongin complex"/>
    <property type="evidence" value="ECO:0007669"/>
    <property type="project" value="InterPro"/>
</dbReference>
<feature type="compositionally biased region" description="Low complexity" evidence="1">
    <location>
        <begin position="380"/>
        <end position="402"/>
    </location>
</feature>
<dbReference type="InterPro" id="IPR010684">
    <property type="entry name" value="RNA_pol_II_trans_fac_SIII_A"/>
</dbReference>
<evidence type="ECO:0000256" key="1">
    <source>
        <dbReference type="SAM" id="MobiDB-lite"/>
    </source>
</evidence>
<dbReference type="Pfam" id="PF06881">
    <property type="entry name" value="Elongin_A"/>
    <property type="match status" value="1"/>
</dbReference>
<feature type="compositionally biased region" description="Basic and acidic residues" evidence="1">
    <location>
        <begin position="271"/>
        <end position="289"/>
    </location>
</feature>
<reference evidence="2 3" key="1">
    <citation type="journal article" date="2014" name="BMC Genomics">
        <title>Comparative genome sequencing reveals chemotype-specific gene clusters in the toxigenic black mold Stachybotrys.</title>
        <authorList>
            <person name="Semeiks J."/>
            <person name="Borek D."/>
            <person name="Otwinowski Z."/>
            <person name="Grishin N.V."/>
        </authorList>
    </citation>
    <scope>NUCLEOTIDE SEQUENCE [LARGE SCALE GENOMIC DNA]</scope>
    <source>
        <strain evidence="3">CBS 109288 / IBT 7711</strain>
    </source>
</reference>
<accession>A0A084AT42</accession>
<dbReference type="PANTHER" id="PTHR15141:SF76">
    <property type="entry name" value="TRANSCRIPTION ELONGATION FACTOR B POLYPEPTIDE 3"/>
    <property type="match status" value="1"/>
</dbReference>
<organism evidence="2 3">
    <name type="scientific">Stachybotrys chartarum (strain CBS 109288 / IBT 7711)</name>
    <name type="common">Toxic black mold</name>
    <name type="synonym">Stilbospora chartarum</name>
    <dbReference type="NCBI Taxonomy" id="1280523"/>
    <lineage>
        <taxon>Eukaryota</taxon>
        <taxon>Fungi</taxon>
        <taxon>Dikarya</taxon>
        <taxon>Ascomycota</taxon>
        <taxon>Pezizomycotina</taxon>
        <taxon>Sordariomycetes</taxon>
        <taxon>Hypocreomycetidae</taxon>
        <taxon>Hypocreales</taxon>
        <taxon>Stachybotryaceae</taxon>
        <taxon>Stachybotrys</taxon>
    </lineage>
</organism>
<feature type="compositionally biased region" description="Polar residues" evidence="1">
    <location>
        <begin position="150"/>
        <end position="169"/>
    </location>
</feature>
<dbReference type="GO" id="GO:0006368">
    <property type="term" value="P:transcription elongation by RNA polymerase II"/>
    <property type="evidence" value="ECO:0007669"/>
    <property type="project" value="InterPro"/>
</dbReference>
<dbReference type="Proteomes" id="UP000028045">
    <property type="component" value="Unassembled WGS sequence"/>
</dbReference>
<protein>
    <recommendedName>
        <fullName evidence="4">Elongin-A</fullName>
    </recommendedName>
</protein>
<feature type="compositionally biased region" description="Polar residues" evidence="1">
    <location>
        <begin position="345"/>
        <end position="355"/>
    </location>
</feature>
<dbReference type="AlphaFoldDB" id="A0A084AT42"/>
<feature type="compositionally biased region" description="Basic residues" evidence="1">
    <location>
        <begin position="407"/>
        <end position="422"/>
    </location>
</feature>
<dbReference type="OrthoDB" id="21513at2759"/>
<dbReference type="HOGENOM" id="CLU_048904_2_0_1"/>
<feature type="compositionally biased region" description="Acidic residues" evidence="1">
    <location>
        <begin position="246"/>
        <end position="270"/>
    </location>
</feature>
<dbReference type="EMBL" id="KL648579">
    <property type="protein sequence ID" value="KEY68471.1"/>
    <property type="molecule type" value="Genomic_DNA"/>
</dbReference>
<dbReference type="Gene3D" id="6.10.250.3180">
    <property type="match status" value="1"/>
</dbReference>